<name>A0A074L3P0_9BACT</name>
<dbReference type="EMBL" id="JMIH01000004">
    <property type="protein sequence ID" value="KEO75794.1"/>
    <property type="molecule type" value="Genomic_DNA"/>
</dbReference>
<keyword evidence="3" id="KW-1185">Reference proteome</keyword>
<keyword evidence="1" id="KW-0472">Membrane</keyword>
<evidence type="ECO:0000256" key="1">
    <source>
        <dbReference type="SAM" id="Phobius"/>
    </source>
</evidence>
<comment type="caution">
    <text evidence="2">The sequence shown here is derived from an EMBL/GenBank/DDBJ whole genome shotgun (WGS) entry which is preliminary data.</text>
</comment>
<evidence type="ECO:0000313" key="3">
    <source>
        <dbReference type="Proteomes" id="UP000027821"/>
    </source>
</evidence>
<dbReference type="AlphaFoldDB" id="A0A074L3P0"/>
<dbReference type="Proteomes" id="UP000027821">
    <property type="component" value="Unassembled WGS sequence"/>
</dbReference>
<reference evidence="2 3" key="1">
    <citation type="submission" date="2014-04" db="EMBL/GenBank/DDBJ databases">
        <title>Characterization and application of a salt tolerant electro-active bacterium.</title>
        <authorList>
            <person name="Yang L."/>
            <person name="Wei S."/>
            <person name="Tay Q.X.M."/>
        </authorList>
    </citation>
    <scope>NUCLEOTIDE SEQUENCE [LARGE SCALE GENOMIC DNA]</scope>
    <source>
        <strain evidence="2 3">LY1</strain>
    </source>
</reference>
<feature type="transmembrane region" description="Helical" evidence="1">
    <location>
        <begin position="51"/>
        <end position="78"/>
    </location>
</feature>
<feature type="transmembrane region" description="Helical" evidence="1">
    <location>
        <begin position="21"/>
        <end position="45"/>
    </location>
</feature>
<keyword evidence="1" id="KW-0812">Transmembrane</keyword>
<accession>A0A074L3P0</accession>
<dbReference type="STRING" id="1048983.EL17_22475"/>
<organism evidence="2 3">
    <name type="scientific">Anditalea andensis</name>
    <dbReference type="NCBI Taxonomy" id="1048983"/>
    <lineage>
        <taxon>Bacteria</taxon>
        <taxon>Pseudomonadati</taxon>
        <taxon>Bacteroidota</taxon>
        <taxon>Cytophagia</taxon>
        <taxon>Cytophagales</taxon>
        <taxon>Cytophagaceae</taxon>
        <taxon>Anditalea</taxon>
    </lineage>
</organism>
<evidence type="ECO:0000313" key="2">
    <source>
        <dbReference type="EMBL" id="KEO75794.1"/>
    </source>
</evidence>
<sequence length="108" mass="12699">MASFIEIISKLAFGFNRKPGVYDLLNTSYIILLLIILGFLGFYGFTYSFNFISFSIRFAFLIYTIFYDLFLMAIKYLLICNNYKIIVKLSIYGKCLLPCKFYQQKVKL</sequence>
<proteinExistence type="predicted"/>
<gene>
    <name evidence="2" type="ORF">EL17_22475</name>
</gene>
<keyword evidence="1" id="KW-1133">Transmembrane helix</keyword>
<protein>
    <submittedName>
        <fullName evidence="2">Uncharacterized protein</fullName>
    </submittedName>
</protein>